<proteinExistence type="inferred from homology"/>
<dbReference type="OrthoDB" id="428753at2759"/>
<sequence>LCIVARGVEEFSLLSIVIRTGRTHQIRVHMKHIGHPTVTDGKYTDPAVFSSDRSWCPRNFLHRHRLCFQDTEGLLREAVAPLPEDLRCVFAALRPVPGVPEGADERSAAAWQRLLDGWVPSESRSWSDAVSSEEGRRATTTATTATTTPTTARTTTTTTSEEGRTTAQERKEP</sequence>
<evidence type="ECO:0000256" key="2">
    <source>
        <dbReference type="SAM" id="MobiDB-lite"/>
    </source>
</evidence>
<keyword evidence="4" id="KW-1185">Reference proteome</keyword>
<reference evidence="3" key="1">
    <citation type="submission" date="2021-02" db="EMBL/GenBank/DDBJ databases">
        <authorList>
            <person name="Dougan E. K."/>
            <person name="Rhodes N."/>
            <person name="Thang M."/>
            <person name="Chan C."/>
        </authorList>
    </citation>
    <scope>NUCLEOTIDE SEQUENCE</scope>
</reference>
<dbReference type="GO" id="GO:0003723">
    <property type="term" value="F:RNA binding"/>
    <property type="evidence" value="ECO:0007669"/>
    <property type="project" value="InterPro"/>
</dbReference>
<dbReference type="Proteomes" id="UP000654075">
    <property type="component" value="Unassembled WGS sequence"/>
</dbReference>
<dbReference type="GO" id="GO:0009982">
    <property type="term" value="F:pseudouridine synthase activity"/>
    <property type="evidence" value="ECO:0007669"/>
    <property type="project" value="InterPro"/>
</dbReference>
<dbReference type="InterPro" id="IPR020103">
    <property type="entry name" value="PsdUridine_synth_cat_dom_sf"/>
</dbReference>
<feature type="compositionally biased region" description="Basic and acidic residues" evidence="2">
    <location>
        <begin position="161"/>
        <end position="173"/>
    </location>
</feature>
<feature type="non-terminal residue" evidence="3">
    <location>
        <position position="173"/>
    </location>
</feature>
<evidence type="ECO:0000313" key="3">
    <source>
        <dbReference type="EMBL" id="CAE8610195.1"/>
    </source>
</evidence>
<protein>
    <recommendedName>
        <fullName evidence="5">Pseudouridine synthase RsuA/RluA-like domain-containing protein</fullName>
    </recommendedName>
</protein>
<dbReference type="EMBL" id="CAJNNV010024569">
    <property type="protein sequence ID" value="CAE8610195.1"/>
    <property type="molecule type" value="Genomic_DNA"/>
</dbReference>
<comment type="similarity">
    <text evidence="1">Belongs to the pseudouridine synthase RluA family.</text>
</comment>
<dbReference type="PANTHER" id="PTHR21600">
    <property type="entry name" value="MITOCHONDRIAL RNA PSEUDOURIDINE SYNTHASE"/>
    <property type="match status" value="1"/>
</dbReference>
<dbReference type="PANTHER" id="PTHR21600:SF87">
    <property type="entry name" value="RNA PSEUDOURIDYLATE SYNTHASE DOMAIN-CONTAINING PROTEIN 1"/>
    <property type="match status" value="1"/>
</dbReference>
<dbReference type="Gene3D" id="3.30.2350.10">
    <property type="entry name" value="Pseudouridine synthase"/>
    <property type="match status" value="1"/>
</dbReference>
<evidence type="ECO:0008006" key="5">
    <source>
        <dbReference type="Google" id="ProtNLM"/>
    </source>
</evidence>
<evidence type="ECO:0000256" key="1">
    <source>
        <dbReference type="ARBA" id="ARBA00010876"/>
    </source>
</evidence>
<feature type="non-terminal residue" evidence="3">
    <location>
        <position position="1"/>
    </location>
</feature>
<dbReference type="InterPro" id="IPR050188">
    <property type="entry name" value="RluA_PseudoU_synthase"/>
</dbReference>
<comment type="caution">
    <text evidence="3">The sequence shown here is derived from an EMBL/GenBank/DDBJ whole genome shotgun (WGS) entry which is preliminary data.</text>
</comment>
<feature type="compositionally biased region" description="Low complexity" evidence="2">
    <location>
        <begin position="138"/>
        <end position="160"/>
    </location>
</feature>
<dbReference type="GO" id="GO:0000455">
    <property type="term" value="P:enzyme-directed rRNA pseudouridine synthesis"/>
    <property type="evidence" value="ECO:0007669"/>
    <property type="project" value="TreeGrafter"/>
</dbReference>
<name>A0A813FED5_POLGL</name>
<evidence type="ECO:0000313" key="4">
    <source>
        <dbReference type="Proteomes" id="UP000654075"/>
    </source>
</evidence>
<accession>A0A813FED5</accession>
<dbReference type="AlphaFoldDB" id="A0A813FED5"/>
<organism evidence="3 4">
    <name type="scientific">Polarella glacialis</name>
    <name type="common">Dinoflagellate</name>
    <dbReference type="NCBI Taxonomy" id="89957"/>
    <lineage>
        <taxon>Eukaryota</taxon>
        <taxon>Sar</taxon>
        <taxon>Alveolata</taxon>
        <taxon>Dinophyceae</taxon>
        <taxon>Suessiales</taxon>
        <taxon>Suessiaceae</taxon>
        <taxon>Polarella</taxon>
    </lineage>
</organism>
<dbReference type="SUPFAM" id="SSF55120">
    <property type="entry name" value="Pseudouridine synthase"/>
    <property type="match status" value="1"/>
</dbReference>
<gene>
    <name evidence="3" type="ORF">PGLA1383_LOCUS28022</name>
</gene>
<feature type="region of interest" description="Disordered" evidence="2">
    <location>
        <begin position="123"/>
        <end position="173"/>
    </location>
</feature>